<feature type="compositionally biased region" description="Basic and acidic residues" evidence="1">
    <location>
        <begin position="792"/>
        <end position="807"/>
    </location>
</feature>
<dbReference type="AlphaFoldDB" id="R7YNM9"/>
<dbReference type="GeneID" id="19900007"/>
<gene>
    <name evidence="2" type="ORF">W97_02696</name>
</gene>
<feature type="region of interest" description="Disordered" evidence="1">
    <location>
        <begin position="878"/>
        <end position="898"/>
    </location>
</feature>
<dbReference type="HOGENOM" id="CLU_306558_0_0_1"/>
<reference evidence="3" key="1">
    <citation type="submission" date="2012-06" db="EMBL/GenBank/DDBJ databases">
        <title>The genome sequence of Coniosporium apollinis CBS 100218.</title>
        <authorList>
            <consortium name="The Broad Institute Genome Sequencing Platform"/>
            <person name="Cuomo C."/>
            <person name="Gorbushina A."/>
            <person name="Noack S."/>
            <person name="Walker B."/>
            <person name="Young S.K."/>
            <person name="Zeng Q."/>
            <person name="Gargeya S."/>
            <person name="Fitzgerald M."/>
            <person name="Haas B."/>
            <person name="Abouelleil A."/>
            <person name="Alvarado L."/>
            <person name="Arachchi H.M."/>
            <person name="Berlin A.M."/>
            <person name="Chapman S.B."/>
            <person name="Goldberg J."/>
            <person name="Griggs A."/>
            <person name="Gujja S."/>
            <person name="Hansen M."/>
            <person name="Howarth C."/>
            <person name="Imamovic A."/>
            <person name="Larimer J."/>
            <person name="McCowan C."/>
            <person name="Montmayeur A."/>
            <person name="Murphy C."/>
            <person name="Neiman D."/>
            <person name="Pearson M."/>
            <person name="Priest M."/>
            <person name="Roberts A."/>
            <person name="Saif S."/>
            <person name="Shea T."/>
            <person name="Sisk P."/>
            <person name="Sykes S."/>
            <person name="Wortman J."/>
            <person name="Nusbaum C."/>
            <person name="Birren B."/>
        </authorList>
    </citation>
    <scope>NUCLEOTIDE SEQUENCE [LARGE SCALE GENOMIC DNA]</scope>
    <source>
        <strain evidence="3">CBS 100218</strain>
    </source>
</reference>
<feature type="region of interest" description="Disordered" evidence="1">
    <location>
        <begin position="760"/>
        <end position="851"/>
    </location>
</feature>
<dbReference type="EMBL" id="JH767563">
    <property type="protein sequence ID" value="EON63468.1"/>
    <property type="molecule type" value="Genomic_DNA"/>
</dbReference>
<protein>
    <submittedName>
        <fullName evidence="2">Uncharacterized protein</fullName>
    </submittedName>
</protein>
<name>R7YNM9_CONA1</name>
<organism evidence="2 3">
    <name type="scientific">Coniosporium apollinis (strain CBS 100218)</name>
    <name type="common">Rock-inhabiting black yeast</name>
    <dbReference type="NCBI Taxonomy" id="1168221"/>
    <lineage>
        <taxon>Eukaryota</taxon>
        <taxon>Fungi</taxon>
        <taxon>Dikarya</taxon>
        <taxon>Ascomycota</taxon>
        <taxon>Pezizomycotina</taxon>
        <taxon>Dothideomycetes</taxon>
        <taxon>Dothideomycetes incertae sedis</taxon>
        <taxon>Coniosporium</taxon>
    </lineage>
</organism>
<evidence type="ECO:0000256" key="1">
    <source>
        <dbReference type="SAM" id="MobiDB-lite"/>
    </source>
</evidence>
<dbReference type="RefSeq" id="XP_007778785.1">
    <property type="nucleotide sequence ID" value="XM_007780595.1"/>
</dbReference>
<dbReference type="OrthoDB" id="4159838at2759"/>
<keyword evidence="3" id="KW-1185">Reference proteome</keyword>
<sequence length="932" mass="103996">MNYHSAYTRPSQLFYENTSPEDLRTPWTTARCNRLLRPLTSRLAALRKLRKEHNTGTTSSQSRPLNHTSALQQPVQTCTSTGRRKSGERRKGNDPDWVPFSARKKLKRKYVGRGPGAPPSEASGPKSLAEKGRLSSQPGEICVPTPLIARHERADEAGQYSDNGVSQGEMTEADRLKTSLWCMKAPNNQEPEPRGYLQNVQRVVAQPDETLLNKLFDSFSKLLVATGHTKQPIPQRQRKGAGSLLSTCLRQVPSYIALEEYWQREDSGNDRSDISMEVYQELEQLGSAPGQGWKGLKEVIRAHGVALVAEAISEGLLDETWVERFVRQCMSQRAWSESQQLIAASILVQQISQYPIHLGAEVGPFRWVHRLIREAPFSDDTERRGFLYRQLEKMLRSGQMQAEWLSTGQFQPYWTGIISDISERNDSYSYAVELLRTAVLASCRLLTHPDNGDNAYAQGTKCSSGFAAQYGWGCSSAVPSTRITAALNNTISSLMTTLATVTIASESQQGHRDNKTDNILWPLESIAIDILRRYPTILDDRSSLQRAITVLASLLLARARACTLPQPLLLANTNLIIQTMERISIDAASDTFSPLDTIPGLVCSVARCRSRPFRSDGFVELQNLVQTLTTFHDPQTSSHSKWFMRRLALDSALEYAEGTKIPEHFALARSIEQSLREVTSMPTESPFKKSGASATKGRGWRWEEGLSEWVTVTPAPTARLSARHLTALPSPVSEPERASPMVIIHRRLLGLGARDMHDTPCRRSLSSMLPNAGELDLNSSPVPTRLPPQEPRPLKRCRDVENTDETRRSKRTRATVPPQRSGDITNTFSKAEAKESSPFSSEADSDAFIPPPTRKVRRAATSIKPRLVADDEDELSMNELRSGRARSQPVIRRGPMLPKKRQCLRRSLSIMSARSEGAYANVDESEDELSFG</sequence>
<evidence type="ECO:0000313" key="3">
    <source>
        <dbReference type="Proteomes" id="UP000016924"/>
    </source>
</evidence>
<dbReference type="OMA" id="CGMHISR"/>
<feature type="region of interest" description="Disordered" evidence="1">
    <location>
        <begin position="51"/>
        <end position="141"/>
    </location>
</feature>
<proteinExistence type="predicted"/>
<dbReference type="eggNOG" id="ENOG502S27H">
    <property type="taxonomic scope" value="Eukaryota"/>
</dbReference>
<feature type="compositionally biased region" description="Basic residues" evidence="1">
    <location>
        <begin position="102"/>
        <end position="111"/>
    </location>
</feature>
<dbReference type="Proteomes" id="UP000016924">
    <property type="component" value="Unassembled WGS sequence"/>
</dbReference>
<evidence type="ECO:0000313" key="2">
    <source>
        <dbReference type="EMBL" id="EON63468.1"/>
    </source>
</evidence>
<feature type="compositionally biased region" description="Polar residues" evidence="1">
    <location>
        <begin position="55"/>
        <end position="81"/>
    </location>
</feature>
<accession>R7YNM9</accession>